<proteinExistence type="predicted"/>
<reference evidence="1 2" key="1">
    <citation type="submission" date="2007-05" db="EMBL/GenBank/DDBJ databases">
        <title>Complete sequence of Geobacter uraniireducens Rf4.</title>
        <authorList>
            <consortium name="US DOE Joint Genome Institute"/>
            <person name="Copeland A."/>
            <person name="Lucas S."/>
            <person name="Lapidus A."/>
            <person name="Barry K."/>
            <person name="Detter J.C."/>
            <person name="Glavina del Rio T."/>
            <person name="Hammon N."/>
            <person name="Israni S."/>
            <person name="Dalin E."/>
            <person name="Tice H."/>
            <person name="Pitluck S."/>
            <person name="Chertkov O."/>
            <person name="Brettin T."/>
            <person name="Bruce D."/>
            <person name="Han C."/>
            <person name="Schmutz J."/>
            <person name="Larimer F."/>
            <person name="Land M."/>
            <person name="Hauser L."/>
            <person name="Kyrpides N."/>
            <person name="Mikhailova N."/>
            <person name="Shelobolina E."/>
            <person name="Aklujkar M."/>
            <person name="Lovley D."/>
            <person name="Richardson P."/>
        </authorList>
    </citation>
    <scope>NUCLEOTIDE SEQUENCE [LARGE SCALE GENOMIC DNA]</scope>
    <source>
        <strain evidence="1 2">Rf4</strain>
    </source>
</reference>
<dbReference type="OrthoDB" id="9798250at2"/>
<evidence type="ECO:0000313" key="1">
    <source>
        <dbReference type="EMBL" id="ABQ28188.1"/>
    </source>
</evidence>
<protein>
    <submittedName>
        <fullName evidence="1">Uncharacterized protein-like protein</fullName>
    </submittedName>
</protein>
<dbReference type="Proteomes" id="UP000006695">
    <property type="component" value="Chromosome"/>
</dbReference>
<gene>
    <name evidence="1" type="ordered locus">Gura_4044</name>
</gene>
<dbReference type="EMBL" id="CP000698">
    <property type="protein sequence ID" value="ABQ28188.1"/>
    <property type="molecule type" value="Genomic_DNA"/>
</dbReference>
<dbReference type="RefSeq" id="WP_011940825.1">
    <property type="nucleotide sequence ID" value="NC_009483.1"/>
</dbReference>
<dbReference type="SUPFAM" id="SSF53448">
    <property type="entry name" value="Nucleotide-diphospho-sugar transferases"/>
    <property type="match status" value="1"/>
</dbReference>
<dbReference type="STRING" id="351605.Gura_4044"/>
<name>A5G8S0_GEOUR</name>
<dbReference type="HOGENOM" id="CLU_075662_1_0_7"/>
<dbReference type="PANTHER" id="PTHR36529">
    <property type="entry name" value="SLL1095 PROTEIN"/>
    <property type="match status" value="1"/>
</dbReference>
<organism evidence="1 2">
    <name type="scientific">Geotalea uraniireducens (strain Rf4)</name>
    <name type="common">Geobacter uraniireducens</name>
    <dbReference type="NCBI Taxonomy" id="351605"/>
    <lineage>
        <taxon>Bacteria</taxon>
        <taxon>Pseudomonadati</taxon>
        <taxon>Thermodesulfobacteriota</taxon>
        <taxon>Desulfuromonadia</taxon>
        <taxon>Geobacterales</taxon>
        <taxon>Geobacteraceae</taxon>
        <taxon>Geotalea</taxon>
    </lineage>
</organism>
<sequence length="227" mass="25052">MRHNNNALIVFAKQPIAGKVKTRLTTVLSPEEAAELYRCMLIDTLSKVKQLEGVDIYLFFEGNGDAASYFATIAAGMETVPQRGNNLGERMMDAFQRTFEHGYESVAIIGTDSPDLPVGFLDVAFQRLEKNGVDVVIGPTEDGGYYLLAMKRVYCRLFRDVPWSSDQVLNLSLARGAEAGITIGLLPGWYDVDTVEDLRRPGLLDKGSGAPMTREFIKKLPPFSIPA</sequence>
<dbReference type="InterPro" id="IPR029044">
    <property type="entry name" value="Nucleotide-diphossugar_trans"/>
</dbReference>
<keyword evidence="2" id="KW-1185">Reference proteome</keyword>
<dbReference type="AlphaFoldDB" id="A5G8S0"/>
<accession>A5G8S0</accession>
<evidence type="ECO:0000313" key="2">
    <source>
        <dbReference type="Proteomes" id="UP000006695"/>
    </source>
</evidence>
<dbReference type="InterPro" id="IPR018641">
    <property type="entry name" value="Trfase_1_rSAM/seldom-assoc"/>
</dbReference>
<dbReference type="PANTHER" id="PTHR36529:SF1">
    <property type="entry name" value="GLYCOSYLTRANSFERASE"/>
    <property type="match status" value="1"/>
</dbReference>
<dbReference type="Gene3D" id="3.90.550.10">
    <property type="entry name" value="Spore Coat Polysaccharide Biosynthesis Protein SpsA, Chain A"/>
    <property type="match status" value="1"/>
</dbReference>
<dbReference type="NCBIfam" id="TIGR04282">
    <property type="entry name" value="glyco_like_cofC"/>
    <property type="match status" value="1"/>
</dbReference>
<dbReference type="KEGG" id="gur:Gura_4044"/>
<dbReference type="Pfam" id="PF09837">
    <property type="entry name" value="DUF2064"/>
    <property type="match status" value="1"/>
</dbReference>